<protein>
    <recommendedName>
        <fullName evidence="4">Lipoprotein</fullName>
    </recommendedName>
</protein>
<dbReference type="EMBL" id="CP030759">
    <property type="protein sequence ID" value="AXA35418.1"/>
    <property type="molecule type" value="Genomic_DNA"/>
</dbReference>
<organism evidence="2 3">
    <name type="scientific">Sumerlaea chitinivorans</name>
    <dbReference type="NCBI Taxonomy" id="2250252"/>
    <lineage>
        <taxon>Bacteria</taxon>
        <taxon>Candidatus Sumerlaeota</taxon>
        <taxon>Candidatus Sumerlaeia</taxon>
        <taxon>Candidatus Sumerlaeales</taxon>
        <taxon>Candidatus Sumerlaeaceae</taxon>
        <taxon>Candidatus Sumerlaea</taxon>
    </lineage>
</organism>
<dbReference type="KEGG" id="schv:BRCON_0641"/>
<accession>A0A2Z4Y3G1</accession>
<proteinExistence type="predicted"/>
<evidence type="ECO:0008006" key="4">
    <source>
        <dbReference type="Google" id="ProtNLM"/>
    </source>
</evidence>
<name>A0A2Z4Y3G1_SUMC1</name>
<keyword evidence="1" id="KW-0472">Membrane</keyword>
<keyword evidence="1" id="KW-1133">Transmembrane helix</keyword>
<evidence type="ECO:0000313" key="3">
    <source>
        <dbReference type="Proteomes" id="UP000262583"/>
    </source>
</evidence>
<feature type="transmembrane region" description="Helical" evidence="1">
    <location>
        <begin position="16"/>
        <end position="37"/>
    </location>
</feature>
<dbReference type="AlphaFoldDB" id="A0A2Z4Y3G1"/>
<reference evidence="2 3" key="1">
    <citation type="submission" date="2018-05" db="EMBL/GenBank/DDBJ databases">
        <title>A metagenomic window into the 2 km-deep terrestrial subsurface aquifer revealed taxonomically and functionally diverse microbial community comprising novel uncultured bacterial lineages.</title>
        <authorList>
            <person name="Kadnikov V.V."/>
            <person name="Mardanov A.V."/>
            <person name="Beletsky A.V."/>
            <person name="Banks D."/>
            <person name="Pimenov N.V."/>
            <person name="Frank Y.A."/>
            <person name="Karnachuk O.V."/>
            <person name="Ravin N.V."/>
        </authorList>
    </citation>
    <scope>NUCLEOTIDE SEQUENCE [LARGE SCALE GENOMIC DNA]</scope>
    <source>
        <strain evidence="2">BY</strain>
    </source>
</reference>
<evidence type="ECO:0000256" key="1">
    <source>
        <dbReference type="SAM" id="Phobius"/>
    </source>
</evidence>
<keyword evidence="1" id="KW-0812">Transmembrane</keyword>
<gene>
    <name evidence="2" type="ORF">BRCON_0641</name>
</gene>
<sequence>MNVTQGDERKMKARQAVWLGMIVATSFLAGCSLAPNWKHPVDVPMTYEGREQICLYNLERLQDAKQEWARDTHARPGAFAPDAKVLASRYLRQYEYGRRYPWDDDTQRSPLYTPKCPSGGEYVIGRVGERPICTAHGDLLRAYDTHIRVPQTH</sequence>
<evidence type="ECO:0000313" key="2">
    <source>
        <dbReference type="EMBL" id="AXA35418.1"/>
    </source>
</evidence>
<dbReference type="Proteomes" id="UP000262583">
    <property type="component" value="Chromosome"/>
</dbReference>